<feature type="domain" description="ShKT" evidence="9">
    <location>
        <begin position="276"/>
        <end position="312"/>
    </location>
</feature>
<dbReference type="Gene3D" id="3.40.390.10">
    <property type="entry name" value="Collagenase (Catalytic Domain)"/>
    <property type="match status" value="1"/>
</dbReference>
<comment type="cofactor">
    <cofactor evidence="5 6">
        <name>Zn(2+)</name>
        <dbReference type="ChEBI" id="CHEBI:29105"/>
    </cofactor>
    <text evidence="5 6">Binds 1 zinc ion per subunit.</text>
</comment>
<dbReference type="PROSITE" id="PS51864">
    <property type="entry name" value="ASTACIN"/>
    <property type="match status" value="1"/>
</dbReference>
<dbReference type="PANTHER" id="PTHR10127">
    <property type="entry name" value="DISCOIDIN, CUB, EGF, LAMININ , AND ZINC METALLOPROTEASE DOMAIN CONTAINING"/>
    <property type="match status" value="1"/>
</dbReference>
<feature type="domain" description="ShKT" evidence="9">
    <location>
        <begin position="319"/>
        <end position="354"/>
    </location>
</feature>
<dbReference type="SUPFAM" id="SSF55486">
    <property type="entry name" value="Metalloproteases ('zincins'), catalytic domain"/>
    <property type="match status" value="1"/>
</dbReference>
<proteinExistence type="evidence at transcript level"/>
<dbReference type="GO" id="GO:0006508">
    <property type="term" value="P:proteolysis"/>
    <property type="evidence" value="ECO:0007669"/>
    <property type="project" value="UniProtKB-KW"/>
</dbReference>
<evidence type="ECO:0000256" key="4">
    <source>
        <dbReference type="PROSITE-ProRule" id="PRU01005"/>
    </source>
</evidence>
<accession>A0A7G7WYQ5</accession>
<dbReference type="InterPro" id="IPR001506">
    <property type="entry name" value="Peptidase_M12A"/>
</dbReference>
<dbReference type="AlphaFoldDB" id="A0A7G7WYQ5"/>
<dbReference type="Pfam" id="PF01549">
    <property type="entry name" value="ShK"/>
    <property type="match status" value="4"/>
</dbReference>
<dbReference type="InterPro" id="IPR034035">
    <property type="entry name" value="Astacin-like_dom"/>
</dbReference>
<dbReference type="PRINTS" id="PR00480">
    <property type="entry name" value="ASTACIN"/>
</dbReference>
<feature type="domain" description="Peptidase M12A" evidence="10">
    <location>
        <begin position="56"/>
        <end position="257"/>
    </location>
</feature>
<keyword evidence="5 6" id="KW-0482">Metalloprotease</keyword>
<dbReference type="InterPro" id="IPR003582">
    <property type="entry name" value="ShKT_dom"/>
</dbReference>
<comment type="caution">
    <text evidence="4">Lacks conserved residue(s) required for the propagation of feature annotation.</text>
</comment>
<feature type="binding site" evidence="5">
    <location>
        <position position="151"/>
    </location>
    <ligand>
        <name>Zn(2+)</name>
        <dbReference type="ChEBI" id="CHEBI:29105"/>
        <note>catalytic</note>
    </ligand>
</feature>
<keyword evidence="3 5" id="KW-0378">Hydrolase</keyword>
<dbReference type="Pfam" id="PF01400">
    <property type="entry name" value="Astacin"/>
    <property type="match status" value="1"/>
</dbReference>
<evidence type="ECO:0000256" key="5">
    <source>
        <dbReference type="PROSITE-ProRule" id="PRU01211"/>
    </source>
</evidence>
<name>A0A7G7WYQ5_9CNID</name>
<evidence type="ECO:0000256" key="2">
    <source>
        <dbReference type="ARBA" id="ARBA00022670"/>
    </source>
</evidence>
<keyword evidence="2 5" id="KW-0645">Protease</keyword>
<evidence type="ECO:0000259" key="9">
    <source>
        <dbReference type="PROSITE" id="PS51670"/>
    </source>
</evidence>
<feature type="active site" evidence="5">
    <location>
        <position position="152"/>
    </location>
</feature>
<dbReference type="Gene3D" id="1.10.10.1940">
    <property type="match status" value="2"/>
</dbReference>
<evidence type="ECO:0000256" key="8">
    <source>
        <dbReference type="SAM" id="SignalP"/>
    </source>
</evidence>
<comment type="function">
    <text evidence="1">Metalloprotease.</text>
</comment>
<feature type="signal peptide" evidence="8">
    <location>
        <begin position="1"/>
        <end position="15"/>
    </location>
</feature>
<dbReference type="EC" id="3.4.24.-" evidence="6"/>
<dbReference type="EMBL" id="MT747460">
    <property type="protein sequence ID" value="QNH72394.1"/>
    <property type="molecule type" value="mRNA"/>
</dbReference>
<evidence type="ECO:0000256" key="3">
    <source>
        <dbReference type="ARBA" id="ARBA00022801"/>
    </source>
</evidence>
<dbReference type="InterPro" id="IPR024079">
    <property type="entry name" value="MetalloPept_cat_dom_sf"/>
</dbReference>
<keyword evidence="5 6" id="KW-0479">Metal-binding</keyword>
<dbReference type="CDD" id="cd04280">
    <property type="entry name" value="ZnMc_astacin_like"/>
    <property type="match status" value="1"/>
</dbReference>
<feature type="domain" description="ShKT" evidence="9">
    <location>
        <begin position="446"/>
        <end position="483"/>
    </location>
</feature>
<reference evidence="11" key="2">
    <citation type="submission" date="2020-07" db="EMBL/GenBank/DDBJ databases">
        <authorList>
            <person name="Klompen A.L."/>
            <person name="Macrander J."/>
            <person name="Reitzel A.M."/>
            <person name="Stampar S.N."/>
        </authorList>
    </citation>
    <scope>NUCLEOTIDE SEQUENCE</scope>
</reference>
<dbReference type="FunFam" id="3.40.390.10:FF:000139">
    <property type="entry name" value="Metalloendopeptidase"/>
    <property type="match status" value="1"/>
</dbReference>
<evidence type="ECO:0000259" key="10">
    <source>
        <dbReference type="PROSITE" id="PS51864"/>
    </source>
</evidence>
<feature type="region of interest" description="Disordered" evidence="7">
    <location>
        <begin position="362"/>
        <end position="394"/>
    </location>
</feature>
<keyword evidence="8" id="KW-0732">Signal</keyword>
<keyword evidence="5 6" id="KW-0862">Zinc</keyword>
<sequence>MRAFILVCLLPVVLSINESPRLFVPNTKPVGQLRPGDIIDGDIVLDERSLYKLKGVTINRNVPTDIRLWPSGVVPYLLDSSVDAVLKQAMLDGIAEYNKYTCLKIIPRTNERDYIRIVKPQSGCNSMVGSIGGEQILNMGPGCQYKGLAIHELGHAIGFYHEHNRPDRDQYITIKWDHVQSSFKDAFYKYSTSEADTHGFAYDINSIMHYENDAFSLGVCRPTMLYNADPTRIVRPVYRREFSPDDIKKINDLYSCPEPSSYPPPVLPGDGDATACNCVDESASCSDWKDWGECWANMFWMSTHCPESCRTCPDPNLPCNDFYPVACEHWADLGECDANPYWMHENCKRSCGKCDGTPVTDAPTRPPVTDAPTHPPVTDAPTRPPVTDAPTNPPVTDAPTDCKDVYPSYCPTYKGYGWCTDGTHLDYMTEVCSKTCGFCGGSNPNCKDIYPDYCPTYQGYGWCTDASRLDYMTEVCSKTCGFC</sequence>
<organism evidence="11">
    <name type="scientific">Pachycerianthus borealis</name>
    <dbReference type="NCBI Taxonomy" id="2736680"/>
    <lineage>
        <taxon>Eukaryota</taxon>
        <taxon>Metazoa</taxon>
        <taxon>Cnidaria</taxon>
        <taxon>Anthozoa</taxon>
        <taxon>Ceriantharia</taxon>
        <taxon>Spirularia</taxon>
        <taxon>Cerianthidae</taxon>
        <taxon>Pachycerianthus</taxon>
    </lineage>
</organism>
<reference evidence="11" key="1">
    <citation type="journal article" date="2020" name="Mar. Drugs">
        <title>Transcriptomic Analysis of Four Cerianthid (Cnidaria, Ceriantharia) Venoms.</title>
        <authorList>
            <person name="Klompen A.M.L."/>
            <person name="Macrander J."/>
            <person name="Reitzel A.M."/>
            <person name="Stampar S.N."/>
        </authorList>
    </citation>
    <scope>NUCLEOTIDE SEQUENCE</scope>
</reference>
<dbReference type="GO" id="GO:0008270">
    <property type="term" value="F:zinc ion binding"/>
    <property type="evidence" value="ECO:0007669"/>
    <property type="project" value="UniProtKB-UniRule"/>
</dbReference>
<dbReference type="PANTHER" id="PTHR10127:SF873">
    <property type="entry name" value="METALLOENDOPEPTIDASE"/>
    <property type="match status" value="1"/>
</dbReference>
<feature type="binding site" evidence="5">
    <location>
        <position position="161"/>
    </location>
    <ligand>
        <name>Zn(2+)</name>
        <dbReference type="ChEBI" id="CHEBI:29105"/>
        <note>catalytic</note>
    </ligand>
</feature>
<feature type="chain" id="PRO_5028996741" description="Metalloendopeptidase" evidence="8">
    <location>
        <begin position="16"/>
        <end position="483"/>
    </location>
</feature>
<evidence type="ECO:0000256" key="6">
    <source>
        <dbReference type="RuleBase" id="RU361183"/>
    </source>
</evidence>
<dbReference type="InterPro" id="IPR006026">
    <property type="entry name" value="Peptidase_Metallo"/>
</dbReference>
<dbReference type="GO" id="GO:0004222">
    <property type="term" value="F:metalloendopeptidase activity"/>
    <property type="evidence" value="ECO:0007669"/>
    <property type="project" value="UniProtKB-UniRule"/>
</dbReference>
<dbReference type="PROSITE" id="PS51670">
    <property type="entry name" value="SHKT"/>
    <property type="match status" value="4"/>
</dbReference>
<feature type="domain" description="ShKT" evidence="9">
    <location>
        <begin position="402"/>
        <end position="439"/>
    </location>
</feature>
<evidence type="ECO:0000256" key="7">
    <source>
        <dbReference type="SAM" id="MobiDB-lite"/>
    </source>
</evidence>
<dbReference type="SMART" id="SM00235">
    <property type="entry name" value="ZnMc"/>
    <property type="match status" value="1"/>
</dbReference>
<feature type="binding site" evidence="5">
    <location>
        <position position="155"/>
    </location>
    <ligand>
        <name>Zn(2+)</name>
        <dbReference type="ChEBI" id="CHEBI:29105"/>
        <note>catalytic</note>
    </ligand>
</feature>
<protein>
    <recommendedName>
        <fullName evidence="6">Metalloendopeptidase</fullName>
        <ecNumber evidence="6">3.4.24.-</ecNumber>
    </recommendedName>
</protein>
<dbReference type="SMART" id="SM00254">
    <property type="entry name" value="ShKT"/>
    <property type="match status" value="4"/>
</dbReference>
<evidence type="ECO:0000313" key="11">
    <source>
        <dbReference type="EMBL" id="QNH72394.1"/>
    </source>
</evidence>
<evidence type="ECO:0000256" key="1">
    <source>
        <dbReference type="ARBA" id="ARBA00002657"/>
    </source>
</evidence>